<evidence type="ECO:0000256" key="9">
    <source>
        <dbReference type="ARBA" id="ARBA00023065"/>
    </source>
</evidence>
<dbReference type="InterPro" id="IPR006153">
    <property type="entry name" value="Cation/H_exchanger_TM"/>
</dbReference>
<evidence type="ECO:0000256" key="12">
    <source>
        <dbReference type="SAM" id="Phobius"/>
    </source>
</evidence>
<protein>
    <submittedName>
        <fullName evidence="14">Cation:proton antiporter</fullName>
    </submittedName>
</protein>
<evidence type="ECO:0000256" key="3">
    <source>
        <dbReference type="ARBA" id="ARBA00022448"/>
    </source>
</evidence>
<dbReference type="Proteomes" id="UP001595420">
    <property type="component" value="Unassembled WGS sequence"/>
</dbReference>
<keyword evidence="10 12" id="KW-0472">Membrane</keyword>
<dbReference type="PANTHER" id="PTHR10110">
    <property type="entry name" value="SODIUM/HYDROGEN EXCHANGER"/>
    <property type="match status" value="1"/>
</dbReference>
<accession>A0ABV7BN18</accession>
<keyword evidence="9" id="KW-0406">Ion transport</keyword>
<dbReference type="Pfam" id="PF00999">
    <property type="entry name" value="Na_H_Exchanger"/>
    <property type="match status" value="1"/>
</dbReference>
<keyword evidence="11" id="KW-0739">Sodium transport</keyword>
<evidence type="ECO:0000256" key="1">
    <source>
        <dbReference type="ARBA" id="ARBA00004651"/>
    </source>
</evidence>
<evidence type="ECO:0000259" key="13">
    <source>
        <dbReference type="Pfam" id="PF00999"/>
    </source>
</evidence>
<feature type="domain" description="Cation/H+ exchanger transmembrane" evidence="13">
    <location>
        <begin position="4"/>
        <end position="151"/>
    </location>
</feature>
<dbReference type="InterPro" id="IPR018422">
    <property type="entry name" value="Cation/H_exchanger_CPA1"/>
</dbReference>
<keyword evidence="15" id="KW-1185">Reference proteome</keyword>
<dbReference type="EMBL" id="JBHRSB010000001">
    <property type="protein sequence ID" value="MFC2998658.1"/>
    <property type="molecule type" value="Genomic_DNA"/>
</dbReference>
<keyword evidence="6 12" id="KW-0812">Transmembrane</keyword>
<evidence type="ECO:0000256" key="11">
    <source>
        <dbReference type="ARBA" id="ARBA00023201"/>
    </source>
</evidence>
<evidence type="ECO:0000256" key="7">
    <source>
        <dbReference type="ARBA" id="ARBA00022989"/>
    </source>
</evidence>
<evidence type="ECO:0000256" key="6">
    <source>
        <dbReference type="ARBA" id="ARBA00022692"/>
    </source>
</evidence>
<feature type="transmembrane region" description="Helical" evidence="12">
    <location>
        <begin position="28"/>
        <end position="48"/>
    </location>
</feature>
<evidence type="ECO:0000256" key="4">
    <source>
        <dbReference type="ARBA" id="ARBA00022449"/>
    </source>
</evidence>
<organism evidence="14 15">
    <name type="scientific">Falsiroseomonas tokyonensis</name>
    <dbReference type="NCBI Taxonomy" id="430521"/>
    <lineage>
        <taxon>Bacteria</taxon>
        <taxon>Pseudomonadati</taxon>
        <taxon>Pseudomonadota</taxon>
        <taxon>Alphaproteobacteria</taxon>
        <taxon>Acetobacterales</taxon>
        <taxon>Roseomonadaceae</taxon>
        <taxon>Falsiroseomonas</taxon>
    </lineage>
</organism>
<dbReference type="PANTHER" id="PTHR10110:SF195">
    <property type="entry name" value="NA(+)_H(+) ANTIPORTER NHAS2"/>
    <property type="match status" value="1"/>
</dbReference>
<proteinExistence type="inferred from homology"/>
<keyword evidence="7 12" id="KW-1133">Transmembrane helix</keyword>
<keyword evidence="5" id="KW-1003">Cell membrane</keyword>
<feature type="transmembrane region" description="Helical" evidence="12">
    <location>
        <begin position="60"/>
        <end position="86"/>
    </location>
</feature>
<evidence type="ECO:0000313" key="14">
    <source>
        <dbReference type="EMBL" id="MFC2998658.1"/>
    </source>
</evidence>
<feature type="transmembrane region" description="Helical" evidence="12">
    <location>
        <begin position="130"/>
        <end position="150"/>
    </location>
</feature>
<evidence type="ECO:0000313" key="15">
    <source>
        <dbReference type="Proteomes" id="UP001595420"/>
    </source>
</evidence>
<comment type="subcellular location">
    <subcellularLocation>
        <location evidence="1">Cell membrane</location>
        <topology evidence="1">Multi-pass membrane protein</topology>
    </subcellularLocation>
</comment>
<comment type="similarity">
    <text evidence="2">Belongs to the monovalent cation:proton antiporter 1 (CPA1) transporter (TC 2.A.36) family.</text>
</comment>
<keyword evidence="3" id="KW-0813">Transport</keyword>
<evidence type="ECO:0000256" key="8">
    <source>
        <dbReference type="ARBA" id="ARBA00023053"/>
    </source>
</evidence>
<evidence type="ECO:0000256" key="5">
    <source>
        <dbReference type="ARBA" id="ARBA00022475"/>
    </source>
</evidence>
<gene>
    <name evidence="14" type="ORF">ACFOD3_02075</name>
</gene>
<keyword evidence="8" id="KW-0915">Sodium</keyword>
<comment type="caution">
    <text evidence="14">The sequence shown here is derived from an EMBL/GenBank/DDBJ whole genome shotgun (WGS) entry which is preliminary data.</text>
</comment>
<reference evidence="15" key="1">
    <citation type="journal article" date="2019" name="Int. J. Syst. Evol. Microbiol.">
        <title>The Global Catalogue of Microorganisms (GCM) 10K type strain sequencing project: providing services to taxonomists for standard genome sequencing and annotation.</title>
        <authorList>
            <consortium name="The Broad Institute Genomics Platform"/>
            <consortium name="The Broad Institute Genome Sequencing Center for Infectious Disease"/>
            <person name="Wu L."/>
            <person name="Ma J."/>
        </authorList>
    </citation>
    <scope>NUCLEOTIDE SEQUENCE [LARGE SCALE GENOMIC DNA]</scope>
    <source>
        <strain evidence="15">CGMCC 1.16855</strain>
    </source>
</reference>
<evidence type="ECO:0000256" key="2">
    <source>
        <dbReference type="ARBA" id="ARBA00007367"/>
    </source>
</evidence>
<name>A0ABV7BN18_9PROT</name>
<dbReference type="RefSeq" id="WP_216835389.1">
    <property type="nucleotide sequence ID" value="NZ_JAFNJS010000001.1"/>
</dbReference>
<keyword evidence="4" id="KW-0050">Antiport</keyword>
<evidence type="ECO:0000256" key="10">
    <source>
        <dbReference type="ARBA" id="ARBA00023136"/>
    </source>
</evidence>
<feature type="transmembrane region" description="Helical" evidence="12">
    <location>
        <begin position="98"/>
        <end position="118"/>
    </location>
</feature>
<sequence>MREAVVVAGILLGNRRARRGMSERTRRYVFGFWDVVDQGLNAVLFLLIGLEVLLLRFDSAFAALAMAAVPLALAGRFAAVGGAVALLSRFVPFAPGTVAILTWGGLRGGISVALALSLPDIPEKPALLAATYAVAVFSILVQGSTLAGVVRRMKAGADD</sequence>